<dbReference type="GeneID" id="113146559"/>
<reference evidence="3" key="1">
    <citation type="submission" date="2025-08" db="UniProtKB">
        <authorList>
            <consortium name="RefSeq"/>
        </authorList>
    </citation>
    <scope>IDENTIFICATION</scope>
</reference>
<feature type="transmembrane region" description="Helical" evidence="1">
    <location>
        <begin position="45"/>
        <end position="66"/>
    </location>
</feature>
<keyword evidence="2" id="KW-1185">Reference proteome</keyword>
<keyword evidence="1" id="KW-0812">Transmembrane</keyword>
<feature type="transmembrane region" description="Helical" evidence="1">
    <location>
        <begin position="241"/>
        <end position="260"/>
    </location>
</feature>
<accession>A0A6P6RSI4</accession>
<feature type="transmembrane region" description="Helical" evidence="1">
    <location>
        <begin position="173"/>
        <end position="193"/>
    </location>
</feature>
<dbReference type="RefSeq" id="XP_026190065.1">
    <property type="nucleotide sequence ID" value="XM_026334280.1"/>
</dbReference>
<dbReference type="AlphaFoldDB" id="A0A6P6RSI4"/>
<dbReference type="Proteomes" id="UP000515125">
    <property type="component" value="Unplaced"/>
</dbReference>
<feature type="transmembrane region" description="Helical" evidence="1">
    <location>
        <begin position="272"/>
        <end position="293"/>
    </location>
</feature>
<feature type="transmembrane region" description="Helical" evidence="1">
    <location>
        <begin position="300"/>
        <end position="317"/>
    </location>
</feature>
<feature type="transmembrane region" description="Helical" evidence="1">
    <location>
        <begin position="323"/>
        <end position="344"/>
    </location>
</feature>
<keyword evidence="1" id="KW-1133">Transmembrane helix</keyword>
<proteinExistence type="predicted"/>
<sequence>MQLSASDVFGGLPYPDFPHMLFACFPLLVLVVCVHVVGGDSGAPGVFGVWMAAGSALLQSTLKGIAALFRQGPWGTFRAVKETPALLLLLAPLIAFCGFRLLPLLLWKEALSAADACLSGSYAFRPVVLRHALPELAGAGGLELAVDWAFAAAQQLNWRILLHTYYFSSNSGVIWLLVAPLVLYSAALLLQQAQQQQQRRPGVQDAPAAAAGFALQLLLLLPLLSGLLFVLLLHLADYGDVCIAGFLPLLFSLNFLVFAADPKMSVGGGAEGWGPLASIRWFLSVVCFGFFLFEPAVYDIFLLTAAACAAALIAAASRCSWHSAAAAIALAVAAGASAAVVWLVDAQRVGTLDACCSCVCVSLSDVVIGAIAAKCCSFWLPFYLLEPHPRLKQVLAVSLATSLLVAMASSATQKKSWDLTASRKKLHQAQEAAQVDYAVAPHRGCKGVPLEAEEGCHTYLRTRTPPVTAKRLAHKRTGLSFSDHRHPGPAVSEGGPPVYRLGRGAFV</sequence>
<gene>
    <name evidence="3" type="primary">LOC113146559</name>
</gene>
<feature type="transmembrane region" description="Helical" evidence="1">
    <location>
        <begin position="86"/>
        <end position="106"/>
    </location>
</feature>
<feature type="transmembrane region" description="Helical" evidence="1">
    <location>
        <begin position="20"/>
        <end position="38"/>
    </location>
</feature>
<evidence type="ECO:0000313" key="2">
    <source>
        <dbReference type="Proteomes" id="UP000515125"/>
    </source>
</evidence>
<evidence type="ECO:0000313" key="3">
    <source>
        <dbReference type="RefSeq" id="XP_026190065.1"/>
    </source>
</evidence>
<feature type="transmembrane region" description="Helical" evidence="1">
    <location>
        <begin position="213"/>
        <end position="234"/>
    </location>
</feature>
<evidence type="ECO:0000256" key="1">
    <source>
        <dbReference type="SAM" id="Phobius"/>
    </source>
</evidence>
<keyword evidence="1" id="KW-0472">Membrane</keyword>
<name>A0A6P6RSI4_9EIME</name>
<organism evidence="2 3">
    <name type="scientific">Cyclospora cayetanensis</name>
    <dbReference type="NCBI Taxonomy" id="88456"/>
    <lineage>
        <taxon>Eukaryota</taxon>
        <taxon>Sar</taxon>
        <taxon>Alveolata</taxon>
        <taxon>Apicomplexa</taxon>
        <taxon>Conoidasida</taxon>
        <taxon>Coccidia</taxon>
        <taxon>Eucoccidiorida</taxon>
        <taxon>Eimeriorina</taxon>
        <taxon>Eimeriidae</taxon>
        <taxon>Cyclospora</taxon>
    </lineage>
</organism>
<protein>
    <submittedName>
        <fullName evidence="3">Uncharacterized protein LOC113146559</fullName>
    </submittedName>
</protein>